<evidence type="ECO:0000313" key="2">
    <source>
        <dbReference type="EMBL" id="MBJ6727307.1"/>
    </source>
</evidence>
<feature type="transmembrane region" description="Helical" evidence="1">
    <location>
        <begin position="79"/>
        <end position="100"/>
    </location>
</feature>
<keyword evidence="3" id="KW-1185">Reference proteome</keyword>
<evidence type="ECO:0008006" key="4">
    <source>
        <dbReference type="Google" id="ProtNLM"/>
    </source>
</evidence>
<name>A0A8J7M292_9BACT</name>
<feature type="transmembrane region" description="Helical" evidence="1">
    <location>
        <begin position="314"/>
        <end position="333"/>
    </location>
</feature>
<comment type="caution">
    <text evidence="2">The sequence shown here is derived from an EMBL/GenBank/DDBJ whole genome shotgun (WGS) entry which is preliminary data.</text>
</comment>
<protein>
    <recommendedName>
        <fullName evidence="4">Glycosyltransferase RgtA/B/C/D-like domain-containing protein</fullName>
    </recommendedName>
</protein>
<feature type="transmembrane region" description="Helical" evidence="1">
    <location>
        <begin position="107"/>
        <end position="123"/>
    </location>
</feature>
<evidence type="ECO:0000256" key="1">
    <source>
        <dbReference type="SAM" id="Phobius"/>
    </source>
</evidence>
<accession>A0A8J7M292</accession>
<keyword evidence="1" id="KW-0472">Membrane</keyword>
<dbReference type="EMBL" id="JAEMHM010000022">
    <property type="protein sequence ID" value="MBJ6727307.1"/>
    <property type="molecule type" value="Genomic_DNA"/>
</dbReference>
<dbReference type="Proteomes" id="UP000636888">
    <property type="component" value="Unassembled WGS sequence"/>
</dbReference>
<feature type="transmembrane region" description="Helical" evidence="1">
    <location>
        <begin position="287"/>
        <end position="308"/>
    </location>
</feature>
<dbReference type="AlphaFoldDB" id="A0A8J7M292"/>
<reference evidence="2" key="1">
    <citation type="submission" date="2020-12" db="EMBL/GenBank/DDBJ databases">
        <title>Geomonas sp. Red875, isolated from river sediment.</title>
        <authorList>
            <person name="Xu Z."/>
            <person name="Zhang Z."/>
            <person name="Masuda Y."/>
            <person name="Itoh H."/>
            <person name="Senoo K."/>
        </authorList>
    </citation>
    <scope>NUCLEOTIDE SEQUENCE</scope>
    <source>
        <strain evidence="2">Red875</strain>
    </source>
</reference>
<organism evidence="2 3">
    <name type="scientific">Geomesophilobacter sediminis</name>
    <dbReference type="NCBI Taxonomy" id="2798584"/>
    <lineage>
        <taxon>Bacteria</taxon>
        <taxon>Pseudomonadati</taxon>
        <taxon>Thermodesulfobacteriota</taxon>
        <taxon>Desulfuromonadia</taxon>
        <taxon>Geobacterales</taxon>
        <taxon>Geobacteraceae</taxon>
        <taxon>Geomesophilobacter</taxon>
    </lineage>
</organism>
<feature type="transmembrane region" description="Helical" evidence="1">
    <location>
        <begin position="177"/>
        <end position="193"/>
    </location>
</feature>
<dbReference type="RefSeq" id="WP_199386234.1">
    <property type="nucleotide sequence ID" value="NZ_JAEMHM010000022.1"/>
</dbReference>
<gene>
    <name evidence="2" type="ORF">JFN93_21555</name>
</gene>
<keyword evidence="1" id="KW-0812">Transmembrane</keyword>
<feature type="transmembrane region" description="Helical" evidence="1">
    <location>
        <begin position="200"/>
        <end position="223"/>
    </location>
</feature>
<sequence length="488" mass="53542">MRSRVPLLVIAVTCILVLLQETFAPFANGDAPYDPGVYTYCAQRMLDGELIYRDLFDHKGPLLHLLHAAGLYLFNRDTIGIWMVELAALSTAAAAMYFTARRLTTPFAALLAVILSLGALCALEPGGGSQFYTLPLLAVSLYVWTTRLQQGSPFSAAATMGLAACGTLTLLLQPNLVVPWLVFGSAAAGTLLYRQRYRELAVAALAAGLAAVLVLIPFLWYALHQGILSDAVACYWDFNRSYAPPTLASVARGTYYTIHNLNRTLATLPLFLYAVWVVATRGSDRPALHLTLLAGLVLTLVVSCGLSGRNYAHYAIIILPFLNIALAFVLHRITLAPKLGRRVALAAALLLSLRPLALQRELVAQAYRPAPALERTVAFIKTHTAPGDRIAVVGNDSQLYYRSGRQSSSRYHYTIPLFDVPRLGPVMAQQYRRDLFTNRPRLVVVTNRDYPQPPPFVADILETGYRKLPAPDPSVSMYLRKQDSAAAR</sequence>
<keyword evidence="1" id="KW-1133">Transmembrane helix</keyword>
<proteinExistence type="predicted"/>
<evidence type="ECO:0000313" key="3">
    <source>
        <dbReference type="Proteomes" id="UP000636888"/>
    </source>
</evidence>